<dbReference type="CDD" id="cd08432">
    <property type="entry name" value="PBP2_GcdR_TrpI_HvrB_AmpR_like"/>
    <property type="match status" value="1"/>
</dbReference>
<evidence type="ECO:0000256" key="3">
    <source>
        <dbReference type="ARBA" id="ARBA00023125"/>
    </source>
</evidence>
<accession>A0A369TCZ1</accession>
<keyword evidence="4" id="KW-0804">Transcription</keyword>
<dbReference type="GO" id="GO:0006351">
    <property type="term" value="P:DNA-templated transcription"/>
    <property type="evidence" value="ECO:0007669"/>
    <property type="project" value="TreeGrafter"/>
</dbReference>
<evidence type="ECO:0000256" key="2">
    <source>
        <dbReference type="ARBA" id="ARBA00023015"/>
    </source>
</evidence>
<dbReference type="InterPro" id="IPR058163">
    <property type="entry name" value="LysR-type_TF_proteobact-type"/>
</dbReference>
<dbReference type="InterPro" id="IPR000847">
    <property type="entry name" value="LysR_HTH_N"/>
</dbReference>
<evidence type="ECO:0000313" key="6">
    <source>
        <dbReference type="EMBL" id="RDD63221.1"/>
    </source>
</evidence>
<evidence type="ECO:0000256" key="4">
    <source>
        <dbReference type="ARBA" id="ARBA00023163"/>
    </source>
</evidence>
<dbReference type="PROSITE" id="PS50931">
    <property type="entry name" value="HTH_LYSR"/>
    <property type="match status" value="1"/>
</dbReference>
<dbReference type="FunFam" id="1.10.10.10:FF:000038">
    <property type="entry name" value="Glycine cleavage system transcriptional activator"/>
    <property type="match status" value="1"/>
</dbReference>
<dbReference type="SUPFAM" id="SSF53850">
    <property type="entry name" value="Periplasmic binding protein-like II"/>
    <property type="match status" value="1"/>
</dbReference>
<keyword evidence="3" id="KW-0238">DNA-binding</keyword>
<keyword evidence="7" id="KW-1185">Reference proteome</keyword>
<dbReference type="InterPro" id="IPR036388">
    <property type="entry name" value="WH-like_DNA-bd_sf"/>
</dbReference>
<dbReference type="GO" id="GO:0003700">
    <property type="term" value="F:DNA-binding transcription factor activity"/>
    <property type="evidence" value="ECO:0007669"/>
    <property type="project" value="InterPro"/>
</dbReference>
<dbReference type="GO" id="GO:0043565">
    <property type="term" value="F:sequence-specific DNA binding"/>
    <property type="evidence" value="ECO:0007669"/>
    <property type="project" value="TreeGrafter"/>
</dbReference>
<protein>
    <submittedName>
        <fullName evidence="6">LysR family transcriptional regulator</fullName>
    </submittedName>
</protein>
<dbReference type="AlphaFoldDB" id="A0A369TCZ1"/>
<dbReference type="Proteomes" id="UP000253941">
    <property type="component" value="Unassembled WGS sequence"/>
</dbReference>
<sequence length="298" mass="32665">MSGSLPPLNWLRAFEAAARHMSFTEAARELGVTQSAVSQQVRLLEGRLGQPLFRRLARSLELTEAGRAYLPKVHQAFETLGHATEEIFGSRDDRPLTVRATLGFAALWLVPRLGRFREANPDVAINLVTSLWHDARGSEGIDLEIRYGTTTESDFTAEQLTEEWHFPVCTPALAARLSAPGDLAGYTLLHTVGFETGWPQWLKAAGVASEPSEPGRVSCDTSVLALDLARRGAGVALARTTYAEEALARGDLVAPFDLRIPAEGFHLLTPRRRALPPHTKAFRDWLLSEIAAPGPNRD</sequence>
<feature type="domain" description="HTH lysR-type" evidence="5">
    <location>
        <begin position="6"/>
        <end position="63"/>
    </location>
</feature>
<evidence type="ECO:0000313" key="7">
    <source>
        <dbReference type="Proteomes" id="UP000253941"/>
    </source>
</evidence>
<dbReference type="PANTHER" id="PTHR30537:SF74">
    <property type="entry name" value="HTH-TYPE TRANSCRIPTIONAL REGULATOR TRPI"/>
    <property type="match status" value="1"/>
</dbReference>
<evidence type="ECO:0000256" key="1">
    <source>
        <dbReference type="ARBA" id="ARBA00009437"/>
    </source>
</evidence>
<dbReference type="RefSeq" id="WP_114581171.1">
    <property type="nucleotide sequence ID" value="NZ_QPMH01000003.1"/>
</dbReference>
<dbReference type="InterPro" id="IPR005119">
    <property type="entry name" value="LysR_subst-bd"/>
</dbReference>
<name>A0A369TCZ1_9PROT</name>
<dbReference type="Pfam" id="PF03466">
    <property type="entry name" value="LysR_substrate"/>
    <property type="match status" value="1"/>
</dbReference>
<gene>
    <name evidence="6" type="ORF">DRB17_05045</name>
</gene>
<comment type="caution">
    <text evidence="6">The sequence shown here is derived from an EMBL/GenBank/DDBJ whole genome shotgun (WGS) entry which is preliminary data.</text>
</comment>
<dbReference type="SUPFAM" id="SSF46785">
    <property type="entry name" value="Winged helix' DNA-binding domain"/>
    <property type="match status" value="1"/>
</dbReference>
<dbReference type="Gene3D" id="1.10.10.10">
    <property type="entry name" value="Winged helix-like DNA-binding domain superfamily/Winged helix DNA-binding domain"/>
    <property type="match status" value="1"/>
</dbReference>
<dbReference type="InterPro" id="IPR036390">
    <property type="entry name" value="WH_DNA-bd_sf"/>
</dbReference>
<evidence type="ECO:0000259" key="5">
    <source>
        <dbReference type="PROSITE" id="PS50931"/>
    </source>
</evidence>
<keyword evidence="2" id="KW-0805">Transcription regulation</keyword>
<comment type="similarity">
    <text evidence="1">Belongs to the LysR transcriptional regulatory family.</text>
</comment>
<reference evidence="6 7" key="1">
    <citation type="submission" date="2018-07" db="EMBL/GenBank/DDBJ databases">
        <title>Venubactetium sediminum gen. nov., sp. nov., isolated from a marine solar saltern.</title>
        <authorList>
            <person name="Wang S."/>
        </authorList>
    </citation>
    <scope>NUCLEOTIDE SEQUENCE [LARGE SCALE GENOMIC DNA]</scope>
    <source>
        <strain evidence="6 7">WD2A32</strain>
    </source>
</reference>
<dbReference type="PRINTS" id="PR00039">
    <property type="entry name" value="HTHLYSR"/>
</dbReference>
<dbReference type="EMBL" id="QPMH01000003">
    <property type="protein sequence ID" value="RDD63221.1"/>
    <property type="molecule type" value="Genomic_DNA"/>
</dbReference>
<dbReference type="Pfam" id="PF00126">
    <property type="entry name" value="HTH_1"/>
    <property type="match status" value="1"/>
</dbReference>
<dbReference type="PANTHER" id="PTHR30537">
    <property type="entry name" value="HTH-TYPE TRANSCRIPTIONAL REGULATOR"/>
    <property type="match status" value="1"/>
</dbReference>
<dbReference type="Gene3D" id="3.40.190.10">
    <property type="entry name" value="Periplasmic binding protein-like II"/>
    <property type="match status" value="2"/>
</dbReference>
<organism evidence="6 7">
    <name type="scientific">Ferruginivarius sediminum</name>
    <dbReference type="NCBI Taxonomy" id="2661937"/>
    <lineage>
        <taxon>Bacteria</taxon>
        <taxon>Pseudomonadati</taxon>
        <taxon>Pseudomonadota</taxon>
        <taxon>Alphaproteobacteria</taxon>
        <taxon>Rhodospirillales</taxon>
        <taxon>Rhodospirillaceae</taxon>
        <taxon>Ferruginivarius</taxon>
    </lineage>
</organism>
<proteinExistence type="inferred from homology"/>